<keyword evidence="1" id="KW-0812">Transmembrane</keyword>
<reference evidence="2 3" key="1">
    <citation type="journal article" date="2014" name="PLoS Genet.">
        <title>Phylogenetically driven sequencing of extremely halophilic archaea reveals strategies for static and dynamic osmo-response.</title>
        <authorList>
            <person name="Becker E.A."/>
            <person name="Seitzer P.M."/>
            <person name="Tritt A."/>
            <person name="Larsen D."/>
            <person name="Krusor M."/>
            <person name="Yao A.I."/>
            <person name="Wu D."/>
            <person name="Madern D."/>
            <person name="Eisen J.A."/>
            <person name="Darling A.E."/>
            <person name="Facciotti M.T."/>
        </authorList>
    </citation>
    <scope>NUCLEOTIDE SEQUENCE [LARGE SCALE GENOMIC DNA]</scope>
    <source>
        <strain evidence="2 3">JCM 10989</strain>
    </source>
</reference>
<feature type="transmembrane region" description="Helical" evidence="1">
    <location>
        <begin position="28"/>
        <end position="51"/>
    </location>
</feature>
<evidence type="ECO:0000313" key="3">
    <source>
        <dbReference type="Proteomes" id="UP000011519"/>
    </source>
</evidence>
<dbReference type="Proteomes" id="UP000011519">
    <property type="component" value="Unassembled WGS sequence"/>
</dbReference>
<sequence>MSQTAEHEASNETSEHVREIGHDEFDPIGTLTLIGIYFLILVFLWFFMYFVEFLGNDPTVVSGTLVFLATGERLA</sequence>
<proteinExistence type="predicted"/>
<dbReference type="STRING" id="1227493.C483_09559"/>
<dbReference type="EMBL" id="AOIM01000026">
    <property type="protein sequence ID" value="ELY91775.1"/>
    <property type="molecule type" value="Genomic_DNA"/>
</dbReference>
<dbReference type="RefSeq" id="WP_006653117.1">
    <property type="nucleotide sequence ID" value="NZ_AOIM01000026.1"/>
</dbReference>
<keyword evidence="1" id="KW-0472">Membrane</keyword>
<gene>
    <name evidence="2" type="ORF">C483_09559</name>
</gene>
<evidence type="ECO:0000256" key="1">
    <source>
        <dbReference type="SAM" id="Phobius"/>
    </source>
</evidence>
<comment type="caution">
    <text evidence="2">The sequence shown here is derived from an EMBL/GenBank/DDBJ whole genome shotgun (WGS) entry which is preliminary data.</text>
</comment>
<evidence type="ECO:0008006" key="4">
    <source>
        <dbReference type="Google" id="ProtNLM"/>
    </source>
</evidence>
<evidence type="ECO:0000313" key="2">
    <source>
        <dbReference type="EMBL" id="ELY91775.1"/>
    </source>
</evidence>
<keyword evidence="3" id="KW-1185">Reference proteome</keyword>
<dbReference type="OrthoDB" id="194564at2157"/>
<organism evidence="2 3">
    <name type="scientific">Natrialba hulunbeirensis JCM 10989</name>
    <dbReference type="NCBI Taxonomy" id="1227493"/>
    <lineage>
        <taxon>Archaea</taxon>
        <taxon>Methanobacteriati</taxon>
        <taxon>Methanobacteriota</taxon>
        <taxon>Stenosarchaea group</taxon>
        <taxon>Halobacteria</taxon>
        <taxon>Halobacteriales</taxon>
        <taxon>Natrialbaceae</taxon>
        <taxon>Natrialba</taxon>
    </lineage>
</organism>
<name>L9ZZ29_9EURY</name>
<keyword evidence="1" id="KW-1133">Transmembrane helix</keyword>
<dbReference type="AlphaFoldDB" id="L9ZZ29"/>
<dbReference type="PATRIC" id="fig|1227493.4.peg.1898"/>
<protein>
    <recommendedName>
        <fullName evidence="4">Ba3-type terminal oxidase subunit CbaD</fullName>
    </recommendedName>
</protein>
<accession>L9ZZ29</accession>